<organism evidence="1 2">
    <name type="scientific">Smallanthus sonchifolius</name>
    <dbReference type="NCBI Taxonomy" id="185202"/>
    <lineage>
        <taxon>Eukaryota</taxon>
        <taxon>Viridiplantae</taxon>
        <taxon>Streptophyta</taxon>
        <taxon>Embryophyta</taxon>
        <taxon>Tracheophyta</taxon>
        <taxon>Spermatophyta</taxon>
        <taxon>Magnoliopsida</taxon>
        <taxon>eudicotyledons</taxon>
        <taxon>Gunneridae</taxon>
        <taxon>Pentapetalae</taxon>
        <taxon>asterids</taxon>
        <taxon>campanulids</taxon>
        <taxon>Asterales</taxon>
        <taxon>Asteraceae</taxon>
        <taxon>Asteroideae</taxon>
        <taxon>Heliantheae alliance</taxon>
        <taxon>Millerieae</taxon>
        <taxon>Smallanthus</taxon>
    </lineage>
</organism>
<keyword evidence="2" id="KW-1185">Reference proteome</keyword>
<name>A0ACB9HU07_9ASTR</name>
<reference evidence="1 2" key="2">
    <citation type="journal article" date="2022" name="Mol. Ecol. Resour.">
        <title>The genomes of chicory, endive, great burdock and yacon provide insights into Asteraceae paleo-polyploidization history and plant inulin production.</title>
        <authorList>
            <person name="Fan W."/>
            <person name="Wang S."/>
            <person name="Wang H."/>
            <person name="Wang A."/>
            <person name="Jiang F."/>
            <person name="Liu H."/>
            <person name="Zhao H."/>
            <person name="Xu D."/>
            <person name="Zhang Y."/>
        </authorList>
    </citation>
    <scope>NUCLEOTIDE SEQUENCE [LARGE SCALE GENOMIC DNA]</scope>
    <source>
        <strain evidence="2">cv. Yunnan</strain>
        <tissue evidence="1">Leaves</tissue>
    </source>
</reference>
<comment type="caution">
    <text evidence="1">The sequence shown here is derived from an EMBL/GenBank/DDBJ whole genome shotgun (WGS) entry which is preliminary data.</text>
</comment>
<evidence type="ECO:0000313" key="2">
    <source>
        <dbReference type="Proteomes" id="UP001056120"/>
    </source>
</evidence>
<dbReference type="Proteomes" id="UP001056120">
    <property type="component" value="Linkage Group LG11"/>
</dbReference>
<evidence type="ECO:0000313" key="1">
    <source>
        <dbReference type="EMBL" id="KAI3799274.1"/>
    </source>
</evidence>
<gene>
    <name evidence="1" type="ORF">L1987_34567</name>
</gene>
<dbReference type="EMBL" id="CM042028">
    <property type="protein sequence ID" value="KAI3799274.1"/>
    <property type="molecule type" value="Genomic_DNA"/>
</dbReference>
<proteinExistence type="predicted"/>
<protein>
    <submittedName>
        <fullName evidence="1">Uncharacterized protein</fullName>
    </submittedName>
</protein>
<accession>A0ACB9HU07</accession>
<reference evidence="2" key="1">
    <citation type="journal article" date="2022" name="Mol. Ecol. Resour.">
        <title>The genomes of chicory, endive, great burdock and yacon provide insights into Asteraceae palaeo-polyploidization history and plant inulin production.</title>
        <authorList>
            <person name="Fan W."/>
            <person name="Wang S."/>
            <person name="Wang H."/>
            <person name="Wang A."/>
            <person name="Jiang F."/>
            <person name="Liu H."/>
            <person name="Zhao H."/>
            <person name="Xu D."/>
            <person name="Zhang Y."/>
        </authorList>
    </citation>
    <scope>NUCLEOTIDE SEQUENCE [LARGE SCALE GENOMIC DNA]</scope>
    <source>
        <strain evidence="2">cv. Yunnan</strain>
    </source>
</reference>
<sequence>MFLKELMFNGKLSSLVLKCKRFYVNSIMSILKMKRRKRSLQIHDMSCLVAICSCEESNCRFLPVNSSDLSDWYAELLEIDGSECWLYKSGLIPKAITSISSGLESGIVLGSEVHDDRICAVDYSGSYMPYFSTIEACHSLRTSQIKMPILPALKIIERPSPTFSLIILVTFLALGQVLSFHFLLVPSILSLVPTLGTLSFSLSFT</sequence>